<name>A0A0D0C0Z1_9AGAR</name>
<reference evidence="3 4" key="1">
    <citation type="submission" date="2014-04" db="EMBL/GenBank/DDBJ databases">
        <title>Evolutionary Origins and Diversification of the Mycorrhizal Mutualists.</title>
        <authorList>
            <consortium name="DOE Joint Genome Institute"/>
            <consortium name="Mycorrhizal Genomics Consortium"/>
            <person name="Kohler A."/>
            <person name="Kuo A."/>
            <person name="Nagy L.G."/>
            <person name="Floudas D."/>
            <person name="Copeland A."/>
            <person name="Barry K.W."/>
            <person name="Cichocki N."/>
            <person name="Veneault-Fourrey C."/>
            <person name="LaButti K."/>
            <person name="Lindquist E.A."/>
            <person name="Lipzen A."/>
            <person name="Lundell T."/>
            <person name="Morin E."/>
            <person name="Murat C."/>
            <person name="Riley R."/>
            <person name="Ohm R."/>
            <person name="Sun H."/>
            <person name="Tunlid A."/>
            <person name="Henrissat B."/>
            <person name="Grigoriev I.V."/>
            <person name="Hibbett D.S."/>
            <person name="Martin F."/>
        </authorList>
    </citation>
    <scope>NUCLEOTIDE SEQUENCE [LARGE SCALE GENOMIC DNA]</scope>
    <source>
        <strain evidence="3 4">FD-317 M1</strain>
    </source>
</reference>
<accession>A0A0D0C0Z1</accession>
<evidence type="ECO:0000313" key="4">
    <source>
        <dbReference type="Proteomes" id="UP000053593"/>
    </source>
</evidence>
<dbReference type="HOGENOM" id="CLU_616848_0_0_1"/>
<dbReference type="Proteomes" id="UP000053593">
    <property type="component" value="Unassembled WGS sequence"/>
</dbReference>
<organism evidence="3 4">
    <name type="scientific">Collybiopsis luxurians FD-317 M1</name>
    <dbReference type="NCBI Taxonomy" id="944289"/>
    <lineage>
        <taxon>Eukaryota</taxon>
        <taxon>Fungi</taxon>
        <taxon>Dikarya</taxon>
        <taxon>Basidiomycota</taxon>
        <taxon>Agaricomycotina</taxon>
        <taxon>Agaricomycetes</taxon>
        <taxon>Agaricomycetidae</taxon>
        <taxon>Agaricales</taxon>
        <taxon>Marasmiineae</taxon>
        <taxon>Omphalotaceae</taxon>
        <taxon>Collybiopsis</taxon>
        <taxon>Collybiopsis luxurians</taxon>
    </lineage>
</organism>
<evidence type="ECO:0000256" key="2">
    <source>
        <dbReference type="SAM" id="Phobius"/>
    </source>
</evidence>
<dbReference type="AlphaFoldDB" id="A0A0D0C0Z1"/>
<gene>
    <name evidence="3" type="ORF">GYMLUDRAFT_243018</name>
</gene>
<keyword evidence="4" id="KW-1185">Reference proteome</keyword>
<sequence length="472" mass="50813">MSTVWFMVDDSDPRLNYSGQWDPIFDSNSASFSNSSSMLAGGIFNDTLHLSSDKVSISFWFNGSSYVGVYGSQLGYGFPETTPQIQCLLDGAAIWSGPIGPFNQKTGDSYNSILYCSAGPLNFESLPGEHELPITAIGAPWYFDYITYESLANPVLDGEILQAGSSDIIDASNYSMLIWEPGWSFDSGQDSASTNIHGSQVVVKFNGTSVSLYGSLLSNVSNVAAYEVDGQAPVQLSDTSDNESKQLLFTASNLSIGEHIVAVTFNGSESDMPLAIDYFYIQSLTLAQQGAVSGSSAPSPGPVEHSNHRVTLAAVLGSIIPTVLMAVVIVWYYGKLKQRKAPNPVIPFDPLGLTSASQSLPAPSPHCPKKGSLSHSLPTDTVTDEIVAVSLNTRRPGNGSSTNLMTLKYEQRVATLQDLIRQRDKQLAEGSTQQQRLLTVHTDSGLRLTEEIGLGMDHEVIPMEVPPGYTVE</sequence>
<dbReference type="Gene3D" id="2.60.120.260">
    <property type="entry name" value="Galactose-binding domain-like"/>
    <property type="match status" value="1"/>
</dbReference>
<dbReference type="EMBL" id="KN834769">
    <property type="protein sequence ID" value="KIK61846.1"/>
    <property type="molecule type" value="Genomic_DNA"/>
</dbReference>
<keyword evidence="2" id="KW-0812">Transmembrane</keyword>
<evidence type="ECO:0000256" key="1">
    <source>
        <dbReference type="SAM" id="MobiDB-lite"/>
    </source>
</evidence>
<feature type="region of interest" description="Disordered" evidence="1">
    <location>
        <begin position="359"/>
        <end position="378"/>
    </location>
</feature>
<keyword evidence="2" id="KW-1133">Transmembrane helix</keyword>
<evidence type="ECO:0000313" key="3">
    <source>
        <dbReference type="EMBL" id="KIK61846.1"/>
    </source>
</evidence>
<feature type="transmembrane region" description="Helical" evidence="2">
    <location>
        <begin position="312"/>
        <end position="333"/>
    </location>
</feature>
<protein>
    <submittedName>
        <fullName evidence="3">Uncharacterized protein</fullName>
    </submittedName>
</protein>
<dbReference type="OrthoDB" id="3052647at2759"/>
<proteinExistence type="predicted"/>
<keyword evidence="2" id="KW-0472">Membrane</keyword>